<keyword evidence="1" id="KW-0472">Membrane</keyword>
<keyword evidence="3" id="KW-1185">Reference proteome</keyword>
<gene>
    <name evidence="2" type="ORF">EVAR_39109_1</name>
</gene>
<dbReference type="AlphaFoldDB" id="A0A4C1X5I8"/>
<evidence type="ECO:0000313" key="2">
    <source>
        <dbReference type="EMBL" id="GBP58420.1"/>
    </source>
</evidence>
<reference evidence="2 3" key="1">
    <citation type="journal article" date="2019" name="Commun. Biol.">
        <title>The bagworm genome reveals a unique fibroin gene that provides high tensile strength.</title>
        <authorList>
            <person name="Kono N."/>
            <person name="Nakamura H."/>
            <person name="Ohtoshi R."/>
            <person name="Tomita M."/>
            <person name="Numata K."/>
            <person name="Arakawa K."/>
        </authorList>
    </citation>
    <scope>NUCLEOTIDE SEQUENCE [LARGE SCALE GENOMIC DNA]</scope>
</reference>
<organism evidence="2 3">
    <name type="scientific">Eumeta variegata</name>
    <name type="common">Bagworm moth</name>
    <name type="synonym">Eumeta japonica</name>
    <dbReference type="NCBI Taxonomy" id="151549"/>
    <lineage>
        <taxon>Eukaryota</taxon>
        <taxon>Metazoa</taxon>
        <taxon>Ecdysozoa</taxon>
        <taxon>Arthropoda</taxon>
        <taxon>Hexapoda</taxon>
        <taxon>Insecta</taxon>
        <taxon>Pterygota</taxon>
        <taxon>Neoptera</taxon>
        <taxon>Endopterygota</taxon>
        <taxon>Lepidoptera</taxon>
        <taxon>Glossata</taxon>
        <taxon>Ditrysia</taxon>
        <taxon>Tineoidea</taxon>
        <taxon>Psychidae</taxon>
        <taxon>Oiketicinae</taxon>
        <taxon>Eumeta</taxon>
    </lineage>
</organism>
<evidence type="ECO:0000256" key="1">
    <source>
        <dbReference type="SAM" id="Phobius"/>
    </source>
</evidence>
<accession>A0A4C1X5I8</accession>
<keyword evidence="1" id="KW-1133">Transmembrane helix</keyword>
<sequence>MVLEESGELEHLLQYHIRFIAVFFFIAMLIAKSAPGLERPSAYPTTRTRFFSRRRPWQPLGFRVDMDFITLYYRPINLLSGLFEKVLTSPLAEYTRGETSYYSCKSLQPMVFTYQAIAAPVASVSSHICKAPAAEGTARALRSEGIRFADDSAFVCTTDSVLCSRKLKAEVATRNLHGIFDCGGAIKDDGSATRRRLPPADCSYWLCCSFVCCASITWRLLRECYLKNRPTCWQSYFRVQTSVYQRIKRNEVYNSKSLNRKETTSLLMKLKK</sequence>
<protein>
    <submittedName>
        <fullName evidence="2">Uncharacterized protein</fullName>
    </submittedName>
</protein>
<dbReference type="Proteomes" id="UP000299102">
    <property type="component" value="Unassembled WGS sequence"/>
</dbReference>
<proteinExistence type="predicted"/>
<feature type="transmembrane region" description="Helical" evidence="1">
    <location>
        <begin position="12"/>
        <end position="31"/>
    </location>
</feature>
<keyword evidence="1" id="KW-0812">Transmembrane</keyword>
<name>A0A4C1X5I8_EUMVA</name>
<dbReference type="EMBL" id="BGZK01000734">
    <property type="protein sequence ID" value="GBP58420.1"/>
    <property type="molecule type" value="Genomic_DNA"/>
</dbReference>
<comment type="caution">
    <text evidence="2">The sequence shown here is derived from an EMBL/GenBank/DDBJ whole genome shotgun (WGS) entry which is preliminary data.</text>
</comment>
<evidence type="ECO:0000313" key="3">
    <source>
        <dbReference type="Proteomes" id="UP000299102"/>
    </source>
</evidence>